<keyword evidence="1" id="KW-0472">Membrane</keyword>
<dbReference type="AlphaFoldDB" id="A0A0E9S342"/>
<feature type="transmembrane region" description="Helical" evidence="1">
    <location>
        <begin position="39"/>
        <end position="57"/>
    </location>
</feature>
<sequence length="62" mass="7479">MFNTGWYNYRKCQNTFFLNLLVLFVFNFLIIVLELESAAWSSFSFLFYTNSFCHVFVKTVKK</sequence>
<evidence type="ECO:0000313" key="2">
    <source>
        <dbReference type="EMBL" id="JAH35716.1"/>
    </source>
</evidence>
<keyword evidence="1" id="KW-0812">Transmembrane</keyword>
<organism evidence="2">
    <name type="scientific">Anguilla anguilla</name>
    <name type="common">European freshwater eel</name>
    <name type="synonym">Muraena anguilla</name>
    <dbReference type="NCBI Taxonomy" id="7936"/>
    <lineage>
        <taxon>Eukaryota</taxon>
        <taxon>Metazoa</taxon>
        <taxon>Chordata</taxon>
        <taxon>Craniata</taxon>
        <taxon>Vertebrata</taxon>
        <taxon>Euteleostomi</taxon>
        <taxon>Actinopterygii</taxon>
        <taxon>Neopterygii</taxon>
        <taxon>Teleostei</taxon>
        <taxon>Anguilliformes</taxon>
        <taxon>Anguillidae</taxon>
        <taxon>Anguilla</taxon>
    </lineage>
</organism>
<protein>
    <submittedName>
        <fullName evidence="2">Uncharacterized protein</fullName>
    </submittedName>
</protein>
<dbReference type="EMBL" id="GBXM01072861">
    <property type="protein sequence ID" value="JAH35716.1"/>
    <property type="molecule type" value="Transcribed_RNA"/>
</dbReference>
<feature type="transmembrane region" description="Helical" evidence="1">
    <location>
        <begin position="16"/>
        <end position="33"/>
    </location>
</feature>
<reference evidence="2" key="1">
    <citation type="submission" date="2014-11" db="EMBL/GenBank/DDBJ databases">
        <authorList>
            <person name="Amaro Gonzalez C."/>
        </authorList>
    </citation>
    <scope>NUCLEOTIDE SEQUENCE</scope>
</reference>
<keyword evidence="1" id="KW-1133">Transmembrane helix</keyword>
<accession>A0A0E9S342</accession>
<proteinExistence type="predicted"/>
<name>A0A0E9S342_ANGAN</name>
<reference evidence="2" key="2">
    <citation type="journal article" date="2015" name="Fish Shellfish Immunol.">
        <title>Early steps in the European eel (Anguilla anguilla)-Vibrio vulnificus interaction in the gills: Role of the RtxA13 toxin.</title>
        <authorList>
            <person name="Callol A."/>
            <person name="Pajuelo D."/>
            <person name="Ebbesson L."/>
            <person name="Teles M."/>
            <person name="MacKenzie S."/>
            <person name="Amaro C."/>
        </authorList>
    </citation>
    <scope>NUCLEOTIDE SEQUENCE</scope>
</reference>
<evidence type="ECO:0000256" key="1">
    <source>
        <dbReference type="SAM" id="Phobius"/>
    </source>
</evidence>